<evidence type="ECO:0000313" key="16">
    <source>
        <dbReference type="Proteomes" id="UP001279734"/>
    </source>
</evidence>
<comment type="caution">
    <text evidence="15">The sequence shown here is derived from an EMBL/GenBank/DDBJ whole genome shotgun (WGS) entry which is preliminary data.</text>
</comment>
<evidence type="ECO:0000256" key="2">
    <source>
        <dbReference type="ARBA" id="ARBA00004997"/>
    </source>
</evidence>
<dbReference type="GO" id="GO:0030955">
    <property type="term" value="F:potassium ion binding"/>
    <property type="evidence" value="ECO:0007669"/>
    <property type="project" value="InterPro"/>
</dbReference>
<comment type="cofactor">
    <cofactor evidence="1">
        <name>K(+)</name>
        <dbReference type="ChEBI" id="CHEBI:29103"/>
    </cofactor>
</comment>
<dbReference type="InterPro" id="IPR001697">
    <property type="entry name" value="Pyr_Knase"/>
</dbReference>
<evidence type="ECO:0000256" key="13">
    <source>
        <dbReference type="RuleBase" id="RU000504"/>
    </source>
</evidence>
<evidence type="ECO:0000256" key="7">
    <source>
        <dbReference type="ARBA" id="ARBA00022741"/>
    </source>
</evidence>
<dbReference type="AlphaFoldDB" id="A0AAD3TKU7"/>
<dbReference type="Pfam" id="PF00224">
    <property type="entry name" value="PK"/>
    <property type="match status" value="1"/>
</dbReference>
<keyword evidence="12" id="KW-0670">Pyruvate</keyword>
<evidence type="ECO:0000256" key="4">
    <source>
        <dbReference type="ARBA" id="ARBA00012142"/>
    </source>
</evidence>
<dbReference type="SUPFAM" id="SSF51621">
    <property type="entry name" value="Phosphoenolpyruvate/pyruvate domain"/>
    <property type="match status" value="1"/>
</dbReference>
<keyword evidence="8 13" id="KW-0418">Kinase</keyword>
<comment type="pathway">
    <text evidence="2 13">Carbohydrate degradation; glycolysis; pyruvate from D-glyceraldehyde 3-phosphate: step 5/5.</text>
</comment>
<evidence type="ECO:0000256" key="5">
    <source>
        <dbReference type="ARBA" id="ARBA00022679"/>
    </source>
</evidence>
<dbReference type="GO" id="GO:0005524">
    <property type="term" value="F:ATP binding"/>
    <property type="evidence" value="ECO:0007669"/>
    <property type="project" value="UniProtKB-KW"/>
</dbReference>
<evidence type="ECO:0000256" key="12">
    <source>
        <dbReference type="ARBA" id="ARBA00023317"/>
    </source>
</evidence>
<dbReference type="Proteomes" id="UP001279734">
    <property type="component" value="Unassembled WGS sequence"/>
</dbReference>
<keyword evidence="6" id="KW-0479">Metal-binding</keyword>
<evidence type="ECO:0000256" key="6">
    <source>
        <dbReference type="ARBA" id="ARBA00022723"/>
    </source>
</evidence>
<keyword evidence="9" id="KW-0067">ATP-binding</keyword>
<keyword evidence="16" id="KW-1185">Reference proteome</keyword>
<evidence type="ECO:0000256" key="11">
    <source>
        <dbReference type="ARBA" id="ARBA00023152"/>
    </source>
</evidence>
<accession>A0AAD3TKU7</accession>
<dbReference type="PANTHER" id="PTHR11817">
    <property type="entry name" value="PYRUVATE KINASE"/>
    <property type="match status" value="1"/>
</dbReference>
<dbReference type="InterPro" id="IPR040442">
    <property type="entry name" value="Pyrv_kinase-like_dom_sf"/>
</dbReference>
<evidence type="ECO:0000256" key="1">
    <source>
        <dbReference type="ARBA" id="ARBA00001958"/>
    </source>
</evidence>
<keyword evidence="7" id="KW-0547">Nucleotide-binding</keyword>
<comment type="catalytic activity">
    <reaction evidence="13">
        <text>pyruvate + ATP = phosphoenolpyruvate + ADP + H(+)</text>
        <dbReference type="Rhea" id="RHEA:18157"/>
        <dbReference type="ChEBI" id="CHEBI:15361"/>
        <dbReference type="ChEBI" id="CHEBI:15378"/>
        <dbReference type="ChEBI" id="CHEBI:30616"/>
        <dbReference type="ChEBI" id="CHEBI:58702"/>
        <dbReference type="ChEBI" id="CHEBI:456216"/>
        <dbReference type="EC" id="2.7.1.40"/>
    </reaction>
</comment>
<evidence type="ECO:0000313" key="15">
    <source>
        <dbReference type="EMBL" id="GMH31820.1"/>
    </source>
</evidence>
<proteinExistence type="inferred from homology"/>
<dbReference type="InterPro" id="IPR015813">
    <property type="entry name" value="Pyrv/PenolPyrv_kinase-like_dom"/>
</dbReference>
<keyword evidence="5 13" id="KW-0808">Transferase</keyword>
<organism evidence="15 16">
    <name type="scientific">Nepenthes gracilis</name>
    <name type="common">Slender pitcher plant</name>
    <dbReference type="NCBI Taxonomy" id="150966"/>
    <lineage>
        <taxon>Eukaryota</taxon>
        <taxon>Viridiplantae</taxon>
        <taxon>Streptophyta</taxon>
        <taxon>Embryophyta</taxon>
        <taxon>Tracheophyta</taxon>
        <taxon>Spermatophyta</taxon>
        <taxon>Magnoliopsida</taxon>
        <taxon>eudicotyledons</taxon>
        <taxon>Gunneridae</taxon>
        <taxon>Pentapetalae</taxon>
        <taxon>Caryophyllales</taxon>
        <taxon>Nepenthaceae</taxon>
        <taxon>Nepenthes</taxon>
    </lineage>
</organism>
<dbReference type="PRINTS" id="PR01050">
    <property type="entry name" value="PYRUVTKNASE"/>
</dbReference>
<evidence type="ECO:0000256" key="10">
    <source>
        <dbReference type="ARBA" id="ARBA00022842"/>
    </source>
</evidence>
<dbReference type="GO" id="GO:0016301">
    <property type="term" value="F:kinase activity"/>
    <property type="evidence" value="ECO:0007669"/>
    <property type="project" value="UniProtKB-KW"/>
</dbReference>
<dbReference type="GO" id="GO:0004743">
    <property type="term" value="F:pyruvate kinase activity"/>
    <property type="evidence" value="ECO:0007669"/>
    <property type="project" value="UniProtKB-EC"/>
</dbReference>
<sequence length="132" mass="14570">MVARGDLGIEIPVEKIFLAQKMMIYKCNLVGKRVVTATQMLESMIKSPRPTRAEATDVANAWSLALCSRYIKPVKKHGLKISQPGLEPNCGLRRNWDGAVSHICLLVQASLLHCNTFPDENVAVLKDGRNLG</sequence>
<dbReference type="GO" id="GO:0000287">
    <property type="term" value="F:magnesium ion binding"/>
    <property type="evidence" value="ECO:0007669"/>
    <property type="project" value="InterPro"/>
</dbReference>
<evidence type="ECO:0000256" key="8">
    <source>
        <dbReference type="ARBA" id="ARBA00022777"/>
    </source>
</evidence>
<name>A0AAD3TKU7_NEPGR</name>
<dbReference type="InterPro" id="IPR015793">
    <property type="entry name" value="Pyrv_Knase_brl"/>
</dbReference>
<comment type="similarity">
    <text evidence="3 13">Belongs to the pyruvate kinase family.</text>
</comment>
<reference evidence="15" key="1">
    <citation type="submission" date="2023-05" db="EMBL/GenBank/DDBJ databases">
        <title>Nepenthes gracilis genome sequencing.</title>
        <authorList>
            <person name="Fukushima K."/>
        </authorList>
    </citation>
    <scope>NUCLEOTIDE SEQUENCE</scope>
    <source>
        <strain evidence="15">SING2019-196</strain>
    </source>
</reference>
<keyword evidence="11 13" id="KW-0324">Glycolysis</keyword>
<feature type="domain" description="Pyruvate kinase barrel" evidence="14">
    <location>
        <begin position="1"/>
        <end position="61"/>
    </location>
</feature>
<keyword evidence="10 13" id="KW-0460">Magnesium</keyword>
<evidence type="ECO:0000256" key="3">
    <source>
        <dbReference type="ARBA" id="ARBA00008663"/>
    </source>
</evidence>
<evidence type="ECO:0000256" key="9">
    <source>
        <dbReference type="ARBA" id="ARBA00022840"/>
    </source>
</evidence>
<gene>
    <name evidence="15" type="ORF">Nepgr_033664</name>
</gene>
<dbReference type="Gene3D" id="3.20.20.60">
    <property type="entry name" value="Phosphoenolpyruvate-binding domains"/>
    <property type="match status" value="1"/>
</dbReference>
<dbReference type="EMBL" id="BSYO01000041">
    <property type="protein sequence ID" value="GMH31820.1"/>
    <property type="molecule type" value="Genomic_DNA"/>
</dbReference>
<evidence type="ECO:0000259" key="14">
    <source>
        <dbReference type="Pfam" id="PF00224"/>
    </source>
</evidence>
<protein>
    <recommendedName>
        <fullName evidence="4 13">Pyruvate kinase</fullName>
        <ecNumber evidence="4 13">2.7.1.40</ecNumber>
    </recommendedName>
</protein>
<dbReference type="EC" id="2.7.1.40" evidence="4 13"/>